<dbReference type="Proteomes" id="UP000327439">
    <property type="component" value="Chromosome D05"/>
</dbReference>
<protein>
    <submittedName>
        <fullName evidence="1">Uncharacterized protein</fullName>
    </submittedName>
</protein>
<name>A0A5J5RM95_GOSBA</name>
<evidence type="ECO:0000313" key="1">
    <source>
        <dbReference type="EMBL" id="KAB2032323.1"/>
    </source>
</evidence>
<accession>A0A5J5RM95</accession>
<proteinExistence type="predicted"/>
<keyword evidence="2" id="KW-1185">Reference proteome</keyword>
<gene>
    <name evidence="1" type="ORF">ES319_D05G365600v1</name>
</gene>
<dbReference type="EMBL" id="CM018219">
    <property type="protein sequence ID" value="KAB2032323.1"/>
    <property type="molecule type" value="Genomic_DNA"/>
</dbReference>
<reference evidence="2" key="1">
    <citation type="journal article" date="2020" name="Nat. Genet.">
        <title>Genomic diversifications of five Gossypium allopolyploid species and their impact on cotton improvement.</title>
        <authorList>
            <person name="Chen Z.J."/>
            <person name="Sreedasyam A."/>
            <person name="Ando A."/>
            <person name="Song Q."/>
            <person name="De Santiago L.M."/>
            <person name="Hulse-Kemp A.M."/>
            <person name="Ding M."/>
            <person name="Ye W."/>
            <person name="Kirkbride R.C."/>
            <person name="Jenkins J."/>
            <person name="Plott C."/>
            <person name="Lovell J."/>
            <person name="Lin Y.M."/>
            <person name="Vaughn R."/>
            <person name="Liu B."/>
            <person name="Simpson S."/>
            <person name="Scheffler B.E."/>
            <person name="Wen L."/>
            <person name="Saski C.A."/>
            <person name="Grover C.E."/>
            <person name="Hu G."/>
            <person name="Conover J.L."/>
            <person name="Carlson J.W."/>
            <person name="Shu S."/>
            <person name="Boston L.B."/>
            <person name="Williams M."/>
            <person name="Peterson D.G."/>
            <person name="McGee K."/>
            <person name="Jones D.C."/>
            <person name="Wendel J.F."/>
            <person name="Stelly D.M."/>
            <person name="Grimwood J."/>
            <person name="Schmutz J."/>
        </authorList>
    </citation>
    <scope>NUCLEOTIDE SEQUENCE [LARGE SCALE GENOMIC DNA]</scope>
    <source>
        <strain evidence="2">cv. 3-79</strain>
    </source>
</reference>
<evidence type="ECO:0000313" key="2">
    <source>
        <dbReference type="Proteomes" id="UP000327439"/>
    </source>
</evidence>
<organism evidence="1 2">
    <name type="scientific">Gossypium barbadense</name>
    <name type="common">Sea Island cotton</name>
    <name type="synonym">Hibiscus barbadensis</name>
    <dbReference type="NCBI Taxonomy" id="3634"/>
    <lineage>
        <taxon>Eukaryota</taxon>
        <taxon>Viridiplantae</taxon>
        <taxon>Streptophyta</taxon>
        <taxon>Embryophyta</taxon>
        <taxon>Tracheophyta</taxon>
        <taxon>Spermatophyta</taxon>
        <taxon>Magnoliopsida</taxon>
        <taxon>eudicotyledons</taxon>
        <taxon>Gunneridae</taxon>
        <taxon>Pentapetalae</taxon>
        <taxon>rosids</taxon>
        <taxon>malvids</taxon>
        <taxon>Malvales</taxon>
        <taxon>Malvaceae</taxon>
        <taxon>Malvoideae</taxon>
        <taxon>Gossypium</taxon>
    </lineage>
</organism>
<dbReference type="AlphaFoldDB" id="A0A5J5RM95"/>
<sequence>MGQRYRRPWSTTTTEALLCHFGERGRQGVRPRAMKPLARWR</sequence>